<accession>A0A6C0CJE5</accession>
<dbReference type="AlphaFoldDB" id="A0A6C0CJE5"/>
<reference evidence="2" key="1">
    <citation type="journal article" date="2020" name="Nature">
        <title>Giant virus diversity and host interactions through global metagenomics.</title>
        <authorList>
            <person name="Schulz F."/>
            <person name="Roux S."/>
            <person name="Paez-Espino D."/>
            <person name="Jungbluth S."/>
            <person name="Walsh D.A."/>
            <person name="Denef V.J."/>
            <person name="McMahon K.D."/>
            <person name="Konstantinidis K.T."/>
            <person name="Eloe-Fadrosh E.A."/>
            <person name="Kyrpides N.C."/>
            <person name="Woyke T."/>
        </authorList>
    </citation>
    <scope>NUCLEOTIDE SEQUENCE</scope>
    <source>
        <strain evidence="2">GVMAG-M-3300021185-45</strain>
    </source>
</reference>
<dbReference type="EMBL" id="MN739428">
    <property type="protein sequence ID" value="QHT04423.1"/>
    <property type="molecule type" value="Genomic_DNA"/>
</dbReference>
<sequence>MDISMNEMDNLTLEFFMNKSQYQGLIKKHDIFNDKNFNKEKKFYKKRILDLTKKLFRNEVDDSQLKNNFNGYIKSCCNYLKFIDKSDLMQENYSDSENEPTPLDGLDEVGYNNCDYLIVNKPETKQITMDNFINKKEKKTNIILPEKKNFNLKSQELKTKGLPKKKNINNKYEDKKKT</sequence>
<organism evidence="2">
    <name type="scientific">viral metagenome</name>
    <dbReference type="NCBI Taxonomy" id="1070528"/>
    <lineage>
        <taxon>unclassified sequences</taxon>
        <taxon>metagenomes</taxon>
        <taxon>organismal metagenomes</taxon>
    </lineage>
</organism>
<evidence type="ECO:0000256" key="1">
    <source>
        <dbReference type="SAM" id="MobiDB-lite"/>
    </source>
</evidence>
<protein>
    <submittedName>
        <fullName evidence="2">Uncharacterized protein</fullName>
    </submittedName>
</protein>
<evidence type="ECO:0000313" key="2">
    <source>
        <dbReference type="EMBL" id="QHT04423.1"/>
    </source>
</evidence>
<proteinExistence type="predicted"/>
<feature type="region of interest" description="Disordered" evidence="1">
    <location>
        <begin position="154"/>
        <end position="178"/>
    </location>
</feature>
<name>A0A6C0CJE5_9ZZZZ</name>